<dbReference type="Pfam" id="PF04577">
    <property type="entry name" value="Glyco_transf_61"/>
    <property type="match status" value="1"/>
</dbReference>
<dbReference type="GO" id="GO:0016757">
    <property type="term" value="F:glycosyltransferase activity"/>
    <property type="evidence" value="ECO:0007669"/>
    <property type="project" value="InterPro"/>
</dbReference>
<evidence type="ECO:0000259" key="1">
    <source>
        <dbReference type="Pfam" id="PF04577"/>
    </source>
</evidence>
<dbReference type="InterPro" id="IPR049625">
    <property type="entry name" value="Glyco_transf_61_cat"/>
</dbReference>
<keyword evidence="3" id="KW-1185">Reference proteome</keyword>
<comment type="caution">
    <text evidence="2">The sequence shown here is derived from an EMBL/GenBank/DDBJ whole genome shotgun (WGS) entry which is preliminary data.</text>
</comment>
<feature type="domain" description="Glycosyltransferase 61 catalytic" evidence="1">
    <location>
        <begin position="3"/>
        <end position="51"/>
    </location>
</feature>
<dbReference type="STRING" id="1230456.C468_16842"/>
<protein>
    <submittedName>
        <fullName evidence="2">Capsular polysaccharide biosynthesis protein-like protein</fullName>
    </submittedName>
</protein>
<proteinExistence type="predicted"/>
<accession>M0NI82</accession>
<evidence type="ECO:0000313" key="2">
    <source>
        <dbReference type="EMBL" id="EMA57677.1"/>
    </source>
</evidence>
<sequence length="101" mass="11451">MEVLKPYGFERYHLEDRSLAENVRLFNSADMVIGPHGAGLTDIIFTEDCTLVELFGARLNKVYEKLSKTLEIEYNPMYCQSEGADIIVDTAALEEQMNTIT</sequence>
<dbReference type="AlphaFoldDB" id="M0NI82"/>
<organism evidence="2 3">
    <name type="scientific">Halorubrum kocurii JCM 14978</name>
    <dbReference type="NCBI Taxonomy" id="1230456"/>
    <lineage>
        <taxon>Archaea</taxon>
        <taxon>Methanobacteriati</taxon>
        <taxon>Methanobacteriota</taxon>
        <taxon>Stenosarchaea group</taxon>
        <taxon>Halobacteria</taxon>
        <taxon>Halobacteriales</taxon>
        <taxon>Haloferacaceae</taxon>
        <taxon>Halorubrum</taxon>
    </lineage>
</organism>
<gene>
    <name evidence="2" type="ORF">C468_16842</name>
</gene>
<reference evidence="2 3" key="1">
    <citation type="journal article" date="2014" name="PLoS Genet.">
        <title>Phylogenetically driven sequencing of extremely halophilic archaea reveals strategies for static and dynamic osmo-response.</title>
        <authorList>
            <person name="Becker E.A."/>
            <person name="Seitzer P.M."/>
            <person name="Tritt A."/>
            <person name="Larsen D."/>
            <person name="Krusor M."/>
            <person name="Yao A.I."/>
            <person name="Wu D."/>
            <person name="Madern D."/>
            <person name="Eisen J.A."/>
            <person name="Darling A.E."/>
            <person name="Facciotti M.T."/>
        </authorList>
    </citation>
    <scope>NUCLEOTIDE SEQUENCE [LARGE SCALE GENOMIC DNA]</scope>
    <source>
        <strain evidence="2 3">JCM 14978</strain>
    </source>
</reference>
<dbReference type="PATRIC" id="fig|1230456.3.peg.3358"/>
<name>M0NI82_9EURY</name>
<evidence type="ECO:0000313" key="3">
    <source>
        <dbReference type="Proteomes" id="UP000011546"/>
    </source>
</evidence>
<dbReference type="EMBL" id="AOJH01000102">
    <property type="protein sequence ID" value="EMA57677.1"/>
    <property type="molecule type" value="Genomic_DNA"/>
</dbReference>
<dbReference type="Proteomes" id="UP000011546">
    <property type="component" value="Unassembled WGS sequence"/>
</dbReference>